<dbReference type="Pfam" id="PF01554">
    <property type="entry name" value="MatE"/>
    <property type="match status" value="2"/>
</dbReference>
<feature type="transmembrane region" description="Helical" evidence="10">
    <location>
        <begin position="99"/>
        <end position="118"/>
    </location>
</feature>
<dbReference type="OrthoDB" id="9780160at2"/>
<evidence type="ECO:0000256" key="7">
    <source>
        <dbReference type="ARBA" id="ARBA00023065"/>
    </source>
</evidence>
<dbReference type="InterPro" id="IPR050222">
    <property type="entry name" value="MATE_MdtK"/>
</dbReference>
<keyword evidence="8 10" id="KW-0472">Membrane</keyword>
<feature type="transmembrane region" description="Helical" evidence="10">
    <location>
        <begin position="414"/>
        <end position="435"/>
    </location>
</feature>
<feature type="transmembrane region" description="Helical" evidence="10">
    <location>
        <begin position="130"/>
        <end position="151"/>
    </location>
</feature>
<dbReference type="EMBL" id="SMJU01000005">
    <property type="protein sequence ID" value="TDB65879.1"/>
    <property type="molecule type" value="Genomic_DNA"/>
</dbReference>
<dbReference type="GO" id="GO:0015297">
    <property type="term" value="F:antiporter activity"/>
    <property type="evidence" value="ECO:0007669"/>
    <property type="project" value="UniProtKB-KW"/>
</dbReference>
<dbReference type="AlphaFoldDB" id="A0A4R4KH39"/>
<dbReference type="Proteomes" id="UP000295706">
    <property type="component" value="Unassembled WGS sequence"/>
</dbReference>
<evidence type="ECO:0000256" key="1">
    <source>
        <dbReference type="ARBA" id="ARBA00004651"/>
    </source>
</evidence>
<keyword evidence="12" id="KW-1185">Reference proteome</keyword>
<keyword evidence="3" id="KW-0050">Antiport</keyword>
<keyword evidence="7" id="KW-0406">Ion transport</keyword>
<evidence type="ECO:0000313" key="11">
    <source>
        <dbReference type="EMBL" id="TDB65879.1"/>
    </source>
</evidence>
<reference evidence="11 12" key="1">
    <citation type="submission" date="2019-02" db="EMBL/GenBank/DDBJ databases">
        <title>Arundinibacter roseus gen. nov., sp. nov., a new member of the family Cytophagaceae.</title>
        <authorList>
            <person name="Szuroczki S."/>
            <person name="Khayer B."/>
            <person name="Sproer C."/>
            <person name="Toumi M."/>
            <person name="Szabo A."/>
            <person name="Felfoldi T."/>
            <person name="Schumann P."/>
            <person name="Toth E."/>
        </authorList>
    </citation>
    <scope>NUCLEOTIDE SEQUENCE [LARGE SCALE GENOMIC DNA]</scope>
    <source>
        <strain evidence="11 12">DMA-k-7a</strain>
    </source>
</reference>
<keyword evidence="5 10" id="KW-0812">Transmembrane</keyword>
<dbReference type="PIRSF" id="PIRSF006603">
    <property type="entry name" value="DinF"/>
    <property type="match status" value="1"/>
</dbReference>
<feature type="transmembrane region" description="Helical" evidence="10">
    <location>
        <begin position="54"/>
        <end position="78"/>
    </location>
</feature>
<evidence type="ECO:0000256" key="5">
    <source>
        <dbReference type="ARBA" id="ARBA00022692"/>
    </source>
</evidence>
<feature type="transmembrane region" description="Helical" evidence="10">
    <location>
        <begin position="351"/>
        <end position="375"/>
    </location>
</feature>
<comment type="subcellular location">
    <subcellularLocation>
        <location evidence="1">Cell membrane</location>
        <topology evidence="1">Multi-pass membrane protein</topology>
    </subcellularLocation>
</comment>
<proteinExistence type="predicted"/>
<evidence type="ECO:0000256" key="2">
    <source>
        <dbReference type="ARBA" id="ARBA00022448"/>
    </source>
</evidence>
<evidence type="ECO:0000256" key="4">
    <source>
        <dbReference type="ARBA" id="ARBA00022475"/>
    </source>
</evidence>
<dbReference type="InterPro" id="IPR048279">
    <property type="entry name" value="MdtK-like"/>
</dbReference>
<keyword evidence="6 10" id="KW-1133">Transmembrane helix</keyword>
<evidence type="ECO:0000256" key="3">
    <source>
        <dbReference type="ARBA" id="ARBA00022449"/>
    </source>
</evidence>
<feature type="transmembrane region" description="Helical" evidence="10">
    <location>
        <begin position="311"/>
        <end position="331"/>
    </location>
</feature>
<evidence type="ECO:0000256" key="8">
    <source>
        <dbReference type="ARBA" id="ARBA00023136"/>
    </source>
</evidence>
<dbReference type="CDD" id="cd13131">
    <property type="entry name" value="MATE_NorM_like"/>
    <property type="match status" value="1"/>
</dbReference>
<dbReference type="GO" id="GO:0042910">
    <property type="term" value="F:xenobiotic transmembrane transporter activity"/>
    <property type="evidence" value="ECO:0007669"/>
    <property type="project" value="InterPro"/>
</dbReference>
<dbReference type="GO" id="GO:0006811">
    <property type="term" value="P:monoatomic ion transport"/>
    <property type="evidence" value="ECO:0007669"/>
    <property type="project" value="UniProtKB-KW"/>
</dbReference>
<evidence type="ECO:0000256" key="10">
    <source>
        <dbReference type="SAM" id="Phobius"/>
    </source>
</evidence>
<name>A0A4R4KH39_9BACT</name>
<feature type="transmembrane region" description="Helical" evidence="10">
    <location>
        <begin position="163"/>
        <end position="182"/>
    </location>
</feature>
<sequence>MHPVIRLYKNDLSMTLRLSIPIVIAQLGVVLMGVTDNLMIGRILGAIPLGAAGVANSLTFLIGSIGIGGLSIVSAFVSQAKGKNDYEEINRLYRAGIRVAWYLGLGLGLVCLVAVWQFDVFGQTAEVTRLAKPFMLILTLSNIPLLLFIAIRQLCDGLSHPKVAMFITMSALLLNAFLNYFLIHAMGLTGAALGTLLARCFMALAIWMYVRNDSFFHPYLTRISQVSLNDLIVKILRIGIPGGFQFFFEIAAFSLAVIVIGWLGEPQLAAHQIAINLASTTYMMATGIAAAGSIRVGMAVGKRSLPAVQRAGTAAFLLVTAFMVVCCILFLGANEWLVSLYIRDNAEVATIASTLVIVAGFFQLSDGIQVVALGVLRGIADVNVPTFLTLISYWVVALPIGYVLAFPLGMDAMGVWVGLLAGLTVSAVLLTYRFYTKYHRIRLEEIDPEQILH</sequence>
<evidence type="ECO:0000256" key="6">
    <source>
        <dbReference type="ARBA" id="ARBA00022989"/>
    </source>
</evidence>
<dbReference type="InterPro" id="IPR002528">
    <property type="entry name" value="MATE_fam"/>
</dbReference>
<gene>
    <name evidence="11" type="ORF">EZE20_08925</name>
</gene>
<feature type="transmembrane region" description="Helical" evidence="10">
    <location>
        <begin position="12"/>
        <end position="34"/>
    </location>
</feature>
<accession>A0A4R4KH39</accession>
<dbReference type="NCBIfam" id="TIGR00797">
    <property type="entry name" value="matE"/>
    <property type="match status" value="1"/>
</dbReference>
<dbReference type="GO" id="GO:0005886">
    <property type="term" value="C:plasma membrane"/>
    <property type="evidence" value="ECO:0007669"/>
    <property type="project" value="UniProtKB-SubCell"/>
</dbReference>
<feature type="transmembrane region" description="Helical" evidence="10">
    <location>
        <begin position="244"/>
        <end position="263"/>
    </location>
</feature>
<keyword evidence="4" id="KW-1003">Cell membrane</keyword>
<dbReference type="PANTHER" id="PTHR43298:SF2">
    <property type="entry name" value="FMN_FAD EXPORTER YEEO-RELATED"/>
    <property type="match status" value="1"/>
</dbReference>
<comment type="caution">
    <text evidence="11">The sequence shown here is derived from an EMBL/GenBank/DDBJ whole genome shotgun (WGS) entry which is preliminary data.</text>
</comment>
<evidence type="ECO:0000256" key="9">
    <source>
        <dbReference type="ARBA" id="ARBA00031636"/>
    </source>
</evidence>
<feature type="transmembrane region" description="Helical" evidence="10">
    <location>
        <begin position="269"/>
        <end position="291"/>
    </location>
</feature>
<evidence type="ECO:0000313" key="12">
    <source>
        <dbReference type="Proteomes" id="UP000295706"/>
    </source>
</evidence>
<organism evidence="11 12">
    <name type="scientific">Arundinibacter roseus</name>
    <dbReference type="NCBI Taxonomy" id="2070510"/>
    <lineage>
        <taxon>Bacteria</taxon>
        <taxon>Pseudomonadati</taxon>
        <taxon>Bacteroidota</taxon>
        <taxon>Cytophagia</taxon>
        <taxon>Cytophagales</taxon>
        <taxon>Spirosomataceae</taxon>
        <taxon>Arundinibacter</taxon>
    </lineage>
</organism>
<keyword evidence="2" id="KW-0813">Transport</keyword>
<feature type="transmembrane region" description="Helical" evidence="10">
    <location>
        <begin position="387"/>
        <end position="408"/>
    </location>
</feature>
<protein>
    <recommendedName>
        <fullName evidence="9">Multidrug-efflux transporter</fullName>
    </recommendedName>
</protein>
<feature type="transmembrane region" description="Helical" evidence="10">
    <location>
        <begin position="188"/>
        <end position="210"/>
    </location>
</feature>
<dbReference type="PANTHER" id="PTHR43298">
    <property type="entry name" value="MULTIDRUG RESISTANCE PROTEIN NORM-RELATED"/>
    <property type="match status" value="1"/>
</dbReference>